<evidence type="ECO:0000313" key="3">
    <source>
        <dbReference type="Proteomes" id="UP001157125"/>
    </source>
</evidence>
<gene>
    <name evidence="2" type="ORF">GCM10025876_14730</name>
</gene>
<sequence>MHKGLMVVGAIAVAGASAAVGWYGVKWLVSSDGEPAPGTSAVEASTVSLSYDLDAIESQAAGLFEPPPAATRGPAMPQRPTA</sequence>
<evidence type="ECO:0000313" key="2">
    <source>
        <dbReference type="EMBL" id="GMA35269.1"/>
    </source>
</evidence>
<protein>
    <submittedName>
        <fullName evidence="2">Uncharacterized protein</fullName>
    </submittedName>
</protein>
<keyword evidence="3" id="KW-1185">Reference proteome</keyword>
<proteinExistence type="predicted"/>
<evidence type="ECO:0000256" key="1">
    <source>
        <dbReference type="SAM" id="MobiDB-lite"/>
    </source>
</evidence>
<dbReference type="Proteomes" id="UP001157125">
    <property type="component" value="Unassembled WGS sequence"/>
</dbReference>
<dbReference type="RefSeq" id="WP_284327875.1">
    <property type="nucleotide sequence ID" value="NZ_BSUN01000001.1"/>
</dbReference>
<organism evidence="2 3">
    <name type="scientific">Demequina litorisediminis</name>
    <dbReference type="NCBI Taxonomy" id="1849022"/>
    <lineage>
        <taxon>Bacteria</taxon>
        <taxon>Bacillati</taxon>
        <taxon>Actinomycetota</taxon>
        <taxon>Actinomycetes</taxon>
        <taxon>Micrococcales</taxon>
        <taxon>Demequinaceae</taxon>
        <taxon>Demequina</taxon>
    </lineage>
</organism>
<feature type="region of interest" description="Disordered" evidence="1">
    <location>
        <begin position="62"/>
        <end position="82"/>
    </location>
</feature>
<dbReference type="EMBL" id="BSUN01000001">
    <property type="protein sequence ID" value="GMA35269.1"/>
    <property type="molecule type" value="Genomic_DNA"/>
</dbReference>
<reference evidence="3" key="1">
    <citation type="journal article" date="2019" name="Int. J. Syst. Evol. Microbiol.">
        <title>The Global Catalogue of Microorganisms (GCM) 10K type strain sequencing project: providing services to taxonomists for standard genome sequencing and annotation.</title>
        <authorList>
            <consortium name="The Broad Institute Genomics Platform"/>
            <consortium name="The Broad Institute Genome Sequencing Center for Infectious Disease"/>
            <person name="Wu L."/>
            <person name="Ma J."/>
        </authorList>
    </citation>
    <scope>NUCLEOTIDE SEQUENCE [LARGE SCALE GENOMIC DNA]</scope>
    <source>
        <strain evidence="3">NBRC 112299</strain>
    </source>
</reference>
<accession>A0ABQ6IC57</accession>
<comment type="caution">
    <text evidence="2">The sequence shown here is derived from an EMBL/GenBank/DDBJ whole genome shotgun (WGS) entry which is preliminary data.</text>
</comment>
<name>A0ABQ6IC57_9MICO</name>